<dbReference type="Gene3D" id="1.10.10.60">
    <property type="entry name" value="Homeodomain-like"/>
    <property type="match status" value="1"/>
</dbReference>
<dbReference type="PROSITE" id="PS50994">
    <property type="entry name" value="INTEGRASE"/>
    <property type="match status" value="1"/>
</dbReference>
<sequence length="652" mass="74655">MVETFLSVAETAALLETSERTIQRNAMAGKYGEFRYVESTSGGGRGGKMLQIRLDALPESYQTKYIEEQGLGTNVKKVKTVSAYDQAPAWAREKAHRNHAILDAFESYLLRPGKKTELTEQFVREWNQEHLDETVSKTTLYRWKKGYQKDGLSALLPQYGQNSGKRFAISDELLTEFIRLLKKNLKIAECHRILELIAKKNGETCPSDATLRRIAKELPTAVLVAIQEGKKAFYNKCQTFTRRDPESVRAGQVFVGDHRKFDFFILGPRGTWVRPWVTAWMDMRSGKLVSWTVTFSPNTDTIMASFAEAALDPAIGLPREVYLDNGRDYCNERFAGRGFRERKAALEADKQRVVPMMERLGIITHFAIPENARAKTIERVAFLNMSNWFCPHMDTYCGRNTAHRPERLADKLKGDKNKAKYNITLEQLAEIFGGYVRYIYNKRPSERGRGREGECPDETFIRTRLPVRQTTEAVMQHFLQKQTGRYRVGRNGITFRGREYYSPEMTLHKKKDLLISCRQNDVSTIYVYDLDERPLFTATLMPLRDALHESPEGMHDDGSRKKAEWETVKNHWAYQAAESGDAPSMAEIVDLFREYGPQSPDPQPTTVTEMVPVPAELREAIRYNSANQATGTDGRSVFEMMHGTKIERRKGE</sequence>
<dbReference type="Proteomes" id="UP000198847">
    <property type="component" value="Unassembled WGS sequence"/>
</dbReference>
<name>A0A1H8U4C5_9FIRM</name>
<dbReference type="Pfam" id="PF09299">
    <property type="entry name" value="Mu-transpos_C"/>
    <property type="match status" value="1"/>
</dbReference>
<dbReference type="InterPro" id="IPR015378">
    <property type="entry name" value="Transposase-like_Mu_C"/>
</dbReference>
<dbReference type="InterPro" id="IPR001584">
    <property type="entry name" value="Integrase_cat-core"/>
</dbReference>
<dbReference type="STRING" id="112903.SAMN04490178_10815"/>
<dbReference type="InterPro" id="IPR004189">
    <property type="entry name" value="Phage_Mu_transposase"/>
</dbReference>
<gene>
    <name evidence="2" type="ORF">SAMN04490178_10815</name>
</gene>
<organism evidence="2 3">
    <name type="scientific">Propionispora vibrioides</name>
    <dbReference type="NCBI Taxonomy" id="112903"/>
    <lineage>
        <taxon>Bacteria</taxon>
        <taxon>Bacillati</taxon>
        <taxon>Bacillota</taxon>
        <taxon>Negativicutes</taxon>
        <taxon>Selenomonadales</taxon>
        <taxon>Sporomusaceae</taxon>
        <taxon>Propionispora</taxon>
    </lineage>
</organism>
<keyword evidence="3" id="KW-1185">Reference proteome</keyword>
<dbReference type="Pfam" id="PF02914">
    <property type="entry name" value="DDE_2"/>
    <property type="match status" value="1"/>
</dbReference>
<dbReference type="OrthoDB" id="9794201at2"/>
<dbReference type="AlphaFoldDB" id="A0A1H8U4C5"/>
<dbReference type="InterPro" id="IPR012337">
    <property type="entry name" value="RNaseH-like_sf"/>
</dbReference>
<dbReference type="GO" id="GO:0003677">
    <property type="term" value="F:DNA binding"/>
    <property type="evidence" value="ECO:0007669"/>
    <property type="project" value="InterPro"/>
</dbReference>
<dbReference type="SUPFAM" id="SSF53098">
    <property type="entry name" value="Ribonuclease H-like"/>
    <property type="match status" value="1"/>
</dbReference>
<feature type="domain" description="Integrase catalytic" evidence="1">
    <location>
        <begin position="241"/>
        <end position="464"/>
    </location>
</feature>
<dbReference type="Gene3D" id="3.30.420.10">
    <property type="entry name" value="Ribonuclease H-like superfamily/Ribonuclease H"/>
    <property type="match status" value="1"/>
</dbReference>
<dbReference type="InterPro" id="IPR015126">
    <property type="entry name" value="Mu_I-gamma"/>
</dbReference>
<reference evidence="2 3" key="1">
    <citation type="submission" date="2016-10" db="EMBL/GenBank/DDBJ databases">
        <authorList>
            <person name="de Groot N.N."/>
        </authorList>
    </citation>
    <scope>NUCLEOTIDE SEQUENCE [LARGE SCALE GENOMIC DNA]</scope>
    <source>
        <strain evidence="2 3">DSM 13305</strain>
    </source>
</reference>
<dbReference type="GO" id="GO:0006313">
    <property type="term" value="P:DNA transposition"/>
    <property type="evidence" value="ECO:0007669"/>
    <property type="project" value="InterPro"/>
</dbReference>
<dbReference type="GO" id="GO:0004803">
    <property type="term" value="F:transposase activity"/>
    <property type="evidence" value="ECO:0007669"/>
    <property type="project" value="InterPro"/>
</dbReference>
<accession>A0A1H8U4C5</accession>
<dbReference type="EMBL" id="FODY01000008">
    <property type="protein sequence ID" value="SEO97693.1"/>
    <property type="molecule type" value="Genomic_DNA"/>
</dbReference>
<dbReference type="GO" id="GO:0015074">
    <property type="term" value="P:DNA integration"/>
    <property type="evidence" value="ECO:0007669"/>
    <property type="project" value="InterPro"/>
</dbReference>
<evidence type="ECO:0000313" key="2">
    <source>
        <dbReference type="EMBL" id="SEO97693.1"/>
    </source>
</evidence>
<evidence type="ECO:0000259" key="1">
    <source>
        <dbReference type="PROSITE" id="PS50994"/>
    </source>
</evidence>
<dbReference type="Pfam" id="PF09039">
    <property type="entry name" value="HTH_Tnp_Mu_2"/>
    <property type="match status" value="1"/>
</dbReference>
<dbReference type="InterPro" id="IPR036397">
    <property type="entry name" value="RNaseH_sf"/>
</dbReference>
<evidence type="ECO:0000313" key="3">
    <source>
        <dbReference type="Proteomes" id="UP000198847"/>
    </source>
</evidence>
<proteinExistence type="predicted"/>
<dbReference type="RefSeq" id="WP_091745648.1">
    <property type="nucleotide sequence ID" value="NZ_FODY01000008.1"/>
</dbReference>
<protein>
    <submittedName>
        <fullName evidence="2">Mu DNA binding, I gamma subdomain</fullName>
    </submittedName>
</protein>